<comment type="caution">
    <text evidence="1">The sequence shown here is derived from an EMBL/GenBank/DDBJ whole genome shotgun (WGS) entry which is preliminary data.</text>
</comment>
<evidence type="ECO:0000313" key="1">
    <source>
        <dbReference type="EMBL" id="CAK0758051.1"/>
    </source>
</evidence>
<proteinExistence type="predicted"/>
<gene>
    <name evidence="1" type="ORF">CVIRNUC_002590</name>
</gene>
<organism evidence="1 2">
    <name type="scientific">Coccomyxa viridis</name>
    <dbReference type="NCBI Taxonomy" id="1274662"/>
    <lineage>
        <taxon>Eukaryota</taxon>
        <taxon>Viridiplantae</taxon>
        <taxon>Chlorophyta</taxon>
        <taxon>core chlorophytes</taxon>
        <taxon>Trebouxiophyceae</taxon>
        <taxon>Trebouxiophyceae incertae sedis</taxon>
        <taxon>Coccomyxaceae</taxon>
        <taxon>Coccomyxa</taxon>
    </lineage>
</organism>
<protein>
    <submittedName>
        <fullName evidence="1">Uncharacterized protein</fullName>
    </submittedName>
</protein>
<keyword evidence="2" id="KW-1185">Reference proteome</keyword>
<evidence type="ECO:0000313" key="2">
    <source>
        <dbReference type="Proteomes" id="UP001314263"/>
    </source>
</evidence>
<sequence>MCPAQPESLSGASGIGCLQRASTTMSKISLCSCVLQGKAREGHCYAQLCPRGSLPGGLLQPCVTFQSAWHKVPMIRKQIRAVEVGKKAIKGANHHERLAAIRSLFRPILAAPERH</sequence>
<reference evidence="1 2" key="1">
    <citation type="submission" date="2023-10" db="EMBL/GenBank/DDBJ databases">
        <authorList>
            <person name="Maclean D."/>
            <person name="Macfadyen A."/>
        </authorList>
    </citation>
    <scope>NUCLEOTIDE SEQUENCE [LARGE SCALE GENOMIC DNA]</scope>
</reference>
<dbReference type="EMBL" id="CAUYUE010000003">
    <property type="protein sequence ID" value="CAK0758051.1"/>
    <property type="molecule type" value="Genomic_DNA"/>
</dbReference>
<dbReference type="Proteomes" id="UP001314263">
    <property type="component" value="Unassembled WGS sequence"/>
</dbReference>
<name>A0AAV1HWM5_9CHLO</name>
<accession>A0AAV1HWM5</accession>
<dbReference type="AlphaFoldDB" id="A0AAV1HWM5"/>